<protein>
    <submittedName>
        <fullName evidence="7">Nephrocystin-4</fullName>
    </submittedName>
</protein>
<organism evidence="7 8">
    <name type="scientific">Chloropicon roscoffensis</name>
    <dbReference type="NCBI Taxonomy" id="1461544"/>
    <lineage>
        <taxon>Eukaryota</taxon>
        <taxon>Viridiplantae</taxon>
        <taxon>Chlorophyta</taxon>
        <taxon>Chloropicophyceae</taxon>
        <taxon>Chloropicales</taxon>
        <taxon>Chloropicaceae</taxon>
        <taxon>Chloropicon</taxon>
    </lineage>
</organism>
<dbReference type="InterPro" id="IPR058686">
    <property type="entry name" value="Ig_NPHP4_3rd"/>
</dbReference>
<dbReference type="Pfam" id="PF26189">
    <property type="entry name" value="Ig_NPHP4_2nd"/>
    <property type="match status" value="1"/>
</dbReference>
<feature type="compositionally biased region" description="Basic and acidic residues" evidence="1">
    <location>
        <begin position="534"/>
        <end position="546"/>
    </location>
</feature>
<evidence type="ECO:0000259" key="5">
    <source>
        <dbReference type="Pfam" id="PF26189"/>
    </source>
</evidence>
<dbReference type="InterPro" id="IPR058688">
    <property type="entry name" value="Ig_NPHP4_2nd"/>
</dbReference>
<dbReference type="Pfam" id="PF26190">
    <property type="entry name" value="Ig_NPHP4_1st"/>
    <property type="match status" value="1"/>
</dbReference>
<feature type="domain" description="NPHP4 Ig-like" evidence="6">
    <location>
        <begin position="937"/>
        <end position="1026"/>
    </location>
</feature>
<reference evidence="7 8" key="1">
    <citation type="submission" date="2024-03" db="EMBL/GenBank/DDBJ databases">
        <title>Complete genome sequence of the green alga Chloropicon roscoffensis RCC1871.</title>
        <authorList>
            <person name="Lemieux C."/>
            <person name="Pombert J.-F."/>
            <person name="Otis C."/>
            <person name="Turmel M."/>
        </authorList>
    </citation>
    <scope>NUCLEOTIDE SEQUENCE [LARGE SCALE GENOMIC DNA]</scope>
    <source>
        <strain evidence="7 8">RCC1871</strain>
    </source>
</reference>
<evidence type="ECO:0000259" key="3">
    <source>
        <dbReference type="Pfam" id="PF26186"/>
    </source>
</evidence>
<dbReference type="Pfam" id="PF26187">
    <property type="entry name" value="Ig_NPHP4_4th"/>
    <property type="match status" value="1"/>
</dbReference>
<evidence type="ECO:0000259" key="4">
    <source>
        <dbReference type="Pfam" id="PF26187"/>
    </source>
</evidence>
<dbReference type="Pfam" id="PF26015">
    <property type="entry name" value="Ig_NPH4_3rd"/>
    <property type="match status" value="1"/>
</dbReference>
<sequence>MVGTQAVEFCASRTVEDWRRYQRKQNSKYFPNKDGNEASSSRAERGWELSVASISGIPVAVEGKGLKLYFTPFDLESKSFFGNTLESESFQPLHEQGSWKCNANKLVHFWSGRDQSKTVIVMELVKVHVSGKDGVETLQESIGWVPIPLNVLDGAAAEENQGKLFEIPLLEGTPRVLLFSGASKGKPLGECKTIFSVRHSEGFLGACGRLVLDSCLVDEREVIPGCTRFDARGLETFKVFAATTPLDAPQATPTVDVTIRNVHFSLPPNYVESVLGELLKEAEGWSEWVKERFYANIFAHNGRREVGGTARRERLKFMKLSQDTHLQLDGEVLVRDVPEDEFVVLIVELYLDLSQEKLHLGWLPISVFSDATGSKGKQINHPLECGPGRFVDNSPLLNWEDMIAEDPRQPAFSPTVYCQVLTGSREPRVLKRLAPPMPAASLDQSIGSSAAAKMEAKDETEANREPEETVVREREEDRGPPEVTAANEKKAAREEKSVPDPPQEAPAPPPPAPEAAAQSHRPEPAKPILAPIRNSDKEALQKEGRPRPRPTRAPLAAAAPAAAPAQVKESNKRVLAAVKKTSSGRPATAKAVKKDLGVSRATMAKLKLQDVDLPQDSRGPQARTFTAEPKAREDLPDMEKEMSDTKTVNEIVVQLLAYKASTTSSVESLYFTLSFFDFQESTTCKVALERSGESDVYMFKNAVRGSVMSPEGLTLKFKVDREDAIGLEERRERLCEYLLTKKLQLNVWDGKSMFQHGFATVDLRSLLRQGKDVVEQLQEVEIRRLSDLDPEESRRDQSRRESLKLSGLVEEAAGGQERASLILRLINVGSEKDVQGSARDSVNLDDTKRSLLKRPEVVMQELNINPSETGSLIHQLIEVEKRRYKRKERYAGHEVSDNYELGYKIRQKLHEDVCHVKLMNRENIIKSKLRQKLVGKKMLKARVGEVLFFEEKFTNPRGSTRTFRIEVSDPELSLVLRTEEWSHLRATKKTESIASAPESDILDGNRLFLGSFDECHVPFKYCPMDSAGSVRSATEKVVHVSLVCEATGVVESQIEILIEVHPCVVDQTFNLHTPEYSIFKRSFAIAEDFGRALNGRTPSEVKSIRTNDQNTIVKLEGSEVVVKCTKSGAAPESRNFLTFFYGDRFQSELLQVWRFTVATARKLDISGLTGQTTISNLVVRGSAMSRKVRCFTSHPDEIRVVPEEFTLISDSLSELQVSFCPLTAGGLDARLNIVDAEGGGLVQQILLSARAEDPPVSKTYELAAASGSVHESKISYENPWPARRTFCFKPAHPWLVRVQPGLLDLEPGAPGVVGISFRAEGLDPGMYETLVFVNDVDGNNEDCVRLQIRVLPR</sequence>
<keyword evidence="8" id="KW-1185">Reference proteome</keyword>
<proteinExistence type="predicted"/>
<gene>
    <name evidence="7" type="ORF">HKI87_04g29530</name>
</gene>
<dbReference type="GO" id="GO:0097730">
    <property type="term" value="C:non-motile cilium"/>
    <property type="evidence" value="ECO:0007669"/>
    <property type="project" value="InterPro"/>
</dbReference>
<dbReference type="GO" id="GO:0005856">
    <property type="term" value="C:cytoskeleton"/>
    <property type="evidence" value="ECO:0007669"/>
    <property type="project" value="InterPro"/>
</dbReference>
<evidence type="ECO:0000259" key="2">
    <source>
        <dbReference type="Pfam" id="PF26015"/>
    </source>
</evidence>
<evidence type="ECO:0000313" key="7">
    <source>
        <dbReference type="EMBL" id="WZN61418.1"/>
    </source>
</evidence>
<evidence type="ECO:0000259" key="6">
    <source>
        <dbReference type="Pfam" id="PF26190"/>
    </source>
</evidence>
<dbReference type="InterPro" id="IPR058685">
    <property type="entry name" value="Ig_NPHP4_4th"/>
</dbReference>
<dbReference type="PANTHER" id="PTHR31043:SF3">
    <property type="entry name" value="NEPHROCYSTIN-4"/>
    <property type="match status" value="1"/>
</dbReference>
<evidence type="ECO:0000256" key="1">
    <source>
        <dbReference type="SAM" id="MobiDB-lite"/>
    </source>
</evidence>
<feature type="compositionally biased region" description="Basic and acidic residues" evidence="1">
    <location>
        <begin position="487"/>
        <end position="498"/>
    </location>
</feature>
<feature type="region of interest" description="Disordered" evidence="1">
    <location>
        <begin position="437"/>
        <end position="570"/>
    </location>
</feature>
<dbReference type="Pfam" id="PF26186">
    <property type="entry name" value="NPHP4_C2_3rd"/>
    <property type="match status" value="1"/>
</dbReference>
<feature type="domain" description="NPHP4 Ig-like" evidence="5">
    <location>
        <begin position="1069"/>
        <end position="1157"/>
    </location>
</feature>
<name>A0AAX4P5P8_9CHLO</name>
<feature type="domain" description="NPHP4 Ig-like" evidence="2">
    <location>
        <begin position="1169"/>
        <end position="1251"/>
    </location>
</feature>
<accession>A0AAX4P5P8</accession>
<feature type="domain" description="NPHP4 C2-like" evidence="3">
    <location>
        <begin position="637"/>
        <end position="807"/>
    </location>
</feature>
<dbReference type="PANTHER" id="PTHR31043">
    <property type="entry name" value="NEPHROCYSTIN-4"/>
    <property type="match status" value="1"/>
</dbReference>
<dbReference type="InterPro" id="IPR058687">
    <property type="entry name" value="Ig_NPHP4_1st"/>
</dbReference>
<feature type="compositionally biased region" description="Basic and acidic residues" evidence="1">
    <location>
        <begin position="454"/>
        <end position="480"/>
    </location>
</feature>
<dbReference type="EMBL" id="CP151504">
    <property type="protein sequence ID" value="WZN61418.1"/>
    <property type="molecule type" value="Genomic_DNA"/>
</dbReference>
<dbReference type="InterPro" id="IPR029775">
    <property type="entry name" value="NPHP4"/>
</dbReference>
<evidence type="ECO:0000313" key="8">
    <source>
        <dbReference type="Proteomes" id="UP001472866"/>
    </source>
</evidence>
<dbReference type="InterPro" id="IPR058765">
    <property type="entry name" value="NPHP4_C2-like"/>
</dbReference>
<feature type="compositionally biased region" description="Low complexity" evidence="1">
    <location>
        <begin position="552"/>
        <end position="565"/>
    </location>
</feature>
<feature type="compositionally biased region" description="Pro residues" evidence="1">
    <location>
        <begin position="499"/>
        <end position="513"/>
    </location>
</feature>
<dbReference type="GO" id="GO:0090090">
    <property type="term" value="P:negative regulation of canonical Wnt signaling pathway"/>
    <property type="evidence" value="ECO:0007669"/>
    <property type="project" value="InterPro"/>
</dbReference>
<feature type="domain" description="NPHP4 Ig-like" evidence="4">
    <location>
        <begin position="1258"/>
        <end position="1347"/>
    </location>
</feature>
<dbReference type="Proteomes" id="UP001472866">
    <property type="component" value="Chromosome 04"/>
</dbReference>